<dbReference type="InterPro" id="IPR002187">
    <property type="entry name" value="N-reg_PII"/>
</dbReference>
<gene>
    <name evidence="3" type="ordered locus">Sta7437_3811</name>
</gene>
<dbReference type="InterPro" id="IPR011322">
    <property type="entry name" value="N-reg_PII-like_a/b"/>
</dbReference>
<accession>K9XXP8</accession>
<comment type="similarity">
    <text evidence="2">Belongs to the P(II) protein family.</text>
</comment>
<dbReference type="Proteomes" id="UP000010473">
    <property type="component" value="Chromosome"/>
</dbReference>
<dbReference type="PRINTS" id="PR00340">
    <property type="entry name" value="PIIGLNB"/>
</dbReference>
<dbReference type="PROSITE" id="PS51343">
    <property type="entry name" value="PII_GLNB_DOM"/>
    <property type="match status" value="1"/>
</dbReference>
<dbReference type="Pfam" id="PF00543">
    <property type="entry name" value="P-II"/>
    <property type="match status" value="1"/>
</dbReference>
<dbReference type="Gene3D" id="3.30.70.120">
    <property type="match status" value="1"/>
</dbReference>
<dbReference type="GO" id="GO:0005524">
    <property type="term" value="F:ATP binding"/>
    <property type="evidence" value="ECO:0007669"/>
    <property type="project" value="TreeGrafter"/>
</dbReference>
<keyword evidence="1" id="KW-0597">Phosphoprotein</keyword>
<dbReference type="eggNOG" id="COG0347">
    <property type="taxonomic scope" value="Bacteria"/>
</dbReference>
<dbReference type="SMART" id="SM00938">
    <property type="entry name" value="P-II"/>
    <property type="match status" value="1"/>
</dbReference>
<dbReference type="PROSITE" id="PS00638">
    <property type="entry name" value="PII_GLNB_CTER"/>
    <property type="match status" value="1"/>
</dbReference>
<feature type="modified residue" description="O-UMP-tyrosine" evidence="1">
    <location>
        <position position="51"/>
    </location>
</feature>
<dbReference type="GO" id="GO:0030234">
    <property type="term" value="F:enzyme regulator activity"/>
    <property type="evidence" value="ECO:0007669"/>
    <property type="project" value="InterPro"/>
</dbReference>
<dbReference type="GO" id="GO:0006808">
    <property type="term" value="P:regulation of nitrogen utilization"/>
    <property type="evidence" value="ECO:0007669"/>
    <property type="project" value="InterPro"/>
</dbReference>
<dbReference type="InterPro" id="IPR015867">
    <property type="entry name" value="N-reg_PII/ATP_PRibTrfase_C"/>
</dbReference>
<dbReference type="SUPFAM" id="SSF54913">
    <property type="entry name" value="GlnB-like"/>
    <property type="match status" value="1"/>
</dbReference>
<dbReference type="KEGG" id="scs:Sta7437_3811"/>
<evidence type="ECO:0000313" key="4">
    <source>
        <dbReference type="Proteomes" id="UP000010473"/>
    </source>
</evidence>
<dbReference type="HOGENOM" id="CLU_082268_0_0_3"/>
<proteinExistence type="inferred from homology"/>
<reference evidence="4" key="1">
    <citation type="journal article" date="2013" name="Proc. Natl. Acad. Sci. U.S.A.">
        <title>Improving the coverage of the cyanobacterial phylum using diversity-driven genome sequencing.</title>
        <authorList>
            <person name="Shih P.M."/>
            <person name="Wu D."/>
            <person name="Latifi A."/>
            <person name="Axen S.D."/>
            <person name="Fewer D.P."/>
            <person name="Talla E."/>
            <person name="Calteau A."/>
            <person name="Cai F."/>
            <person name="Tandeau de Marsac N."/>
            <person name="Rippka R."/>
            <person name="Herdman M."/>
            <person name="Sivonen K."/>
            <person name="Coursin T."/>
            <person name="Laurent T."/>
            <person name="Goodwin L."/>
            <person name="Nolan M."/>
            <person name="Davenport K.W."/>
            <person name="Han C.S."/>
            <person name="Rubin E.M."/>
            <person name="Eisen J.A."/>
            <person name="Woyke T."/>
            <person name="Gugger M."/>
            <person name="Kerfeld C.A."/>
        </authorList>
    </citation>
    <scope>NUCLEOTIDE SEQUENCE [LARGE SCALE GENOMIC DNA]</scope>
    <source>
        <strain evidence="4">ATCC 29371 / PCC 7437</strain>
    </source>
</reference>
<dbReference type="PATRIC" id="fig|111780.3.peg.3956"/>
<dbReference type="RefSeq" id="WP_015194958.1">
    <property type="nucleotide sequence ID" value="NC_019748.1"/>
</dbReference>
<dbReference type="PANTHER" id="PTHR30115">
    <property type="entry name" value="NITROGEN REGULATORY PROTEIN P-II"/>
    <property type="match status" value="1"/>
</dbReference>
<name>K9XXP8_STAC7</name>
<evidence type="ECO:0000256" key="2">
    <source>
        <dbReference type="RuleBase" id="RU003936"/>
    </source>
</evidence>
<dbReference type="STRING" id="111780.Sta7437_3811"/>
<evidence type="ECO:0000256" key="1">
    <source>
        <dbReference type="PIRSR" id="PIRSR602187-50"/>
    </source>
</evidence>
<dbReference type="AlphaFoldDB" id="K9XXP8"/>
<organism evidence="3 4">
    <name type="scientific">Stanieria cyanosphaera (strain ATCC 29371 / PCC 7437)</name>
    <dbReference type="NCBI Taxonomy" id="111780"/>
    <lineage>
        <taxon>Bacteria</taxon>
        <taxon>Bacillati</taxon>
        <taxon>Cyanobacteriota</taxon>
        <taxon>Cyanophyceae</taxon>
        <taxon>Pleurocapsales</taxon>
        <taxon>Dermocarpellaceae</taxon>
        <taxon>Stanieria</taxon>
    </lineage>
</organism>
<protein>
    <submittedName>
        <fullName evidence="3">Nitrogen regulatory protein P-II family</fullName>
    </submittedName>
</protein>
<sequence>MKKVEAIIHAYKIEEVKLALVNVGIIGMTISELKGFGNQKGVTTRYRGNEYKVEFASKIKVEVVVDDEQVDYIVQQISLAARTGEIGDGKIFVRPINNVIRIRTSEQGVAAM</sequence>
<dbReference type="InterPro" id="IPR017918">
    <property type="entry name" value="N-reg_PII_CS"/>
</dbReference>
<dbReference type="EMBL" id="CP003653">
    <property type="protein sequence ID" value="AFZ37298.1"/>
    <property type="molecule type" value="Genomic_DNA"/>
</dbReference>
<dbReference type="PANTHER" id="PTHR30115:SF11">
    <property type="entry name" value="NITROGEN REGULATORY PROTEIN P-II HOMOLOG"/>
    <property type="match status" value="1"/>
</dbReference>
<evidence type="ECO:0000313" key="3">
    <source>
        <dbReference type="EMBL" id="AFZ37298.1"/>
    </source>
</evidence>
<dbReference type="GO" id="GO:0005829">
    <property type="term" value="C:cytosol"/>
    <property type="evidence" value="ECO:0007669"/>
    <property type="project" value="TreeGrafter"/>
</dbReference>
<dbReference type="OrthoDB" id="9802729at2"/>
<keyword evidence="4" id="KW-1185">Reference proteome</keyword>